<keyword evidence="6" id="KW-1185">Reference proteome</keyword>
<dbReference type="Gene3D" id="3.40.50.300">
    <property type="entry name" value="P-loop containing nucleotide triphosphate hydrolases"/>
    <property type="match status" value="1"/>
</dbReference>
<keyword evidence="1 3" id="KW-0547">Nucleotide-binding</keyword>
<dbReference type="PANTHER" id="PTHR46090">
    <property type="entry name" value="ADP-RIBOSYLATION FACTOR-LIKE PROTEIN 13B"/>
    <property type="match status" value="1"/>
</dbReference>
<dbReference type="EMBL" id="JAINUF010000006">
    <property type="protein sequence ID" value="KAJ8356424.1"/>
    <property type="molecule type" value="Genomic_DNA"/>
</dbReference>
<name>A0A9Q1IWH0_SYNKA</name>
<evidence type="ECO:0000256" key="1">
    <source>
        <dbReference type="ARBA" id="ARBA00022741"/>
    </source>
</evidence>
<dbReference type="Proteomes" id="UP001152622">
    <property type="component" value="Chromosome 6"/>
</dbReference>
<dbReference type="InterPro" id="IPR027417">
    <property type="entry name" value="P-loop_NTPase"/>
</dbReference>
<feature type="region of interest" description="Disordered" evidence="4">
    <location>
        <begin position="94"/>
        <end position="126"/>
    </location>
</feature>
<evidence type="ECO:0000256" key="2">
    <source>
        <dbReference type="ARBA" id="ARBA00023134"/>
    </source>
</evidence>
<evidence type="ECO:0000313" key="6">
    <source>
        <dbReference type="Proteomes" id="UP001152622"/>
    </source>
</evidence>
<accession>A0A9Q1IWH0</accession>
<keyword evidence="2 3" id="KW-0342">GTP-binding</keyword>
<dbReference type="GO" id="GO:0097730">
    <property type="term" value="C:non-motile cilium"/>
    <property type="evidence" value="ECO:0007669"/>
    <property type="project" value="TreeGrafter"/>
</dbReference>
<dbReference type="GO" id="GO:0060170">
    <property type="term" value="C:ciliary membrane"/>
    <property type="evidence" value="ECO:0007669"/>
    <property type="project" value="TreeGrafter"/>
</dbReference>
<evidence type="ECO:0008006" key="7">
    <source>
        <dbReference type="Google" id="ProtNLM"/>
    </source>
</evidence>
<gene>
    <name evidence="5" type="ORF">SKAU_G00192180</name>
</gene>
<dbReference type="OrthoDB" id="14717at2759"/>
<dbReference type="InterPro" id="IPR051995">
    <property type="entry name" value="Ciliary_GTPase"/>
</dbReference>
<dbReference type="GO" id="GO:0003924">
    <property type="term" value="F:GTPase activity"/>
    <property type="evidence" value="ECO:0007669"/>
    <property type="project" value="InterPro"/>
</dbReference>
<proteinExistence type="predicted"/>
<dbReference type="PANTHER" id="PTHR46090:SF2">
    <property type="entry name" value="ADP-RIBOSYLATION FACTOR-LIKE PROTEIN 13B"/>
    <property type="match status" value="1"/>
</dbReference>
<dbReference type="AlphaFoldDB" id="A0A9Q1IWH0"/>
<protein>
    <recommendedName>
        <fullName evidence="7">ADP-ribosylation factor-like protein 13B</fullName>
    </recommendedName>
</protein>
<evidence type="ECO:0000256" key="4">
    <source>
        <dbReference type="SAM" id="MobiDB-lite"/>
    </source>
</evidence>
<organism evidence="5 6">
    <name type="scientific">Synaphobranchus kaupii</name>
    <name type="common">Kaup's arrowtooth eel</name>
    <dbReference type="NCBI Taxonomy" id="118154"/>
    <lineage>
        <taxon>Eukaryota</taxon>
        <taxon>Metazoa</taxon>
        <taxon>Chordata</taxon>
        <taxon>Craniata</taxon>
        <taxon>Vertebrata</taxon>
        <taxon>Euteleostomi</taxon>
        <taxon>Actinopterygii</taxon>
        <taxon>Neopterygii</taxon>
        <taxon>Teleostei</taxon>
        <taxon>Anguilliformes</taxon>
        <taxon>Synaphobranchidae</taxon>
        <taxon>Synaphobranchus</taxon>
    </lineage>
</organism>
<reference evidence="5" key="1">
    <citation type="journal article" date="2023" name="Science">
        <title>Genome structures resolve the early diversification of teleost fishes.</title>
        <authorList>
            <person name="Parey E."/>
            <person name="Louis A."/>
            <person name="Montfort J."/>
            <person name="Bouchez O."/>
            <person name="Roques C."/>
            <person name="Iampietro C."/>
            <person name="Lluch J."/>
            <person name="Castinel A."/>
            <person name="Donnadieu C."/>
            <person name="Desvignes T."/>
            <person name="Floi Bucao C."/>
            <person name="Jouanno E."/>
            <person name="Wen M."/>
            <person name="Mejri S."/>
            <person name="Dirks R."/>
            <person name="Jansen H."/>
            <person name="Henkel C."/>
            <person name="Chen W.J."/>
            <person name="Zahm M."/>
            <person name="Cabau C."/>
            <person name="Klopp C."/>
            <person name="Thompson A.W."/>
            <person name="Robinson-Rechavi M."/>
            <person name="Braasch I."/>
            <person name="Lecointre G."/>
            <person name="Bobe J."/>
            <person name="Postlethwait J.H."/>
            <person name="Berthelot C."/>
            <person name="Roest Crollius H."/>
            <person name="Guiguen Y."/>
        </authorList>
    </citation>
    <scope>NUCLEOTIDE SEQUENCE</scope>
    <source>
        <strain evidence="5">WJC10195</strain>
    </source>
</reference>
<sequence>MKETKDALANVLRHPHITGKPVFLLANKQDRDGALHEADIIDRLSLEKLVNQNKCRCKIVPCSVKTIGKKAIQSGLEWLLKAVAMDYDIISERVQNDTAEQKEQDRRERSERVRQAREERERTGGG</sequence>
<evidence type="ECO:0000313" key="5">
    <source>
        <dbReference type="EMBL" id="KAJ8356424.1"/>
    </source>
</evidence>
<dbReference type="InterPro" id="IPR006689">
    <property type="entry name" value="Small_GTPase_ARF/SAR"/>
</dbReference>
<dbReference type="GO" id="GO:0097500">
    <property type="term" value="P:receptor localization to non-motile cilium"/>
    <property type="evidence" value="ECO:0007669"/>
    <property type="project" value="TreeGrafter"/>
</dbReference>
<dbReference type="Pfam" id="PF00025">
    <property type="entry name" value="Arf"/>
    <property type="match status" value="1"/>
</dbReference>
<comment type="caution">
    <text evidence="5">The sequence shown here is derived from an EMBL/GenBank/DDBJ whole genome shotgun (WGS) entry which is preliminary data.</text>
</comment>
<dbReference type="GO" id="GO:0005525">
    <property type="term" value="F:GTP binding"/>
    <property type="evidence" value="ECO:0007669"/>
    <property type="project" value="UniProtKB-KW"/>
</dbReference>
<dbReference type="SUPFAM" id="SSF52540">
    <property type="entry name" value="P-loop containing nucleoside triphosphate hydrolases"/>
    <property type="match status" value="1"/>
</dbReference>
<dbReference type="GO" id="GO:1905515">
    <property type="term" value="P:non-motile cilium assembly"/>
    <property type="evidence" value="ECO:0007669"/>
    <property type="project" value="TreeGrafter"/>
</dbReference>
<feature type="binding site" evidence="3">
    <location>
        <begin position="27"/>
        <end position="30"/>
    </location>
    <ligand>
        <name>GTP</name>
        <dbReference type="ChEBI" id="CHEBI:37565"/>
    </ligand>
</feature>
<evidence type="ECO:0000256" key="3">
    <source>
        <dbReference type="PIRSR" id="PIRSR606689-1"/>
    </source>
</evidence>